<sequence>MPPQCAQPANPTAAAKPTSSVFDPWNSSSTGHQRAENRLSGSTSWRESRSLKLAEQFRSGAGGGPRVCDTVGAGSESFGKDGRKENGGWEKGASGLREAGQRSILEGFGASKPGVKSTGNNKISSPSVPDIRTEHTSQGQNMTVSCVSPQSEAVSTPLRSEPQIFTGLCVYINGSTAPTTSDHKLKHLLSTHGAKMSIALGRRSVTHVILGNPNGHASGPGAGGGLSGSKIQREIARVGRRGIKFVGVEWVLESVKAGKRLPEARFENLRLAPKGQGSVLSMFEMRKGA</sequence>
<dbReference type="Proteomes" id="UP000308768">
    <property type="component" value="Unassembled WGS sequence"/>
</dbReference>
<dbReference type="EMBL" id="NAJN01001931">
    <property type="protein sequence ID" value="TKA59859.1"/>
    <property type="molecule type" value="Genomic_DNA"/>
</dbReference>
<dbReference type="InterPro" id="IPR001357">
    <property type="entry name" value="BRCT_dom"/>
</dbReference>
<feature type="region of interest" description="Disordered" evidence="1">
    <location>
        <begin position="108"/>
        <end position="141"/>
    </location>
</feature>
<evidence type="ECO:0000256" key="1">
    <source>
        <dbReference type="SAM" id="MobiDB-lite"/>
    </source>
</evidence>
<dbReference type="GO" id="GO:0003887">
    <property type="term" value="F:DNA-directed DNA polymerase activity"/>
    <property type="evidence" value="ECO:0007669"/>
    <property type="project" value="TreeGrafter"/>
</dbReference>
<dbReference type="Gene3D" id="3.40.50.10190">
    <property type="entry name" value="BRCT domain"/>
    <property type="match status" value="1"/>
</dbReference>
<evidence type="ECO:0000259" key="2">
    <source>
        <dbReference type="PROSITE" id="PS50172"/>
    </source>
</evidence>
<dbReference type="AlphaFoldDB" id="A0A4V5NEZ2"/>
<dbReference type="OrthoDB" id="427711at2759"/>
<name>A0A4V5NEZ2_9PEZI</name>
<dbReference type="STRING" id="331657.A0A4V5NEZ2"/>
<dbReference type="GO" id="GO:0017125">
    <property type="term" value="F:deoxycytidyl transferase activity"/>
    <property type="evidence" value="ECO:0007669"/>
    <property type="project" value="TreeGrafter"/>
</dbReference>
<dbReference type="SMART" id="SM00292">
    <property type="entry name" value="BRCT"/>
    <property type="match status" value="1"/>
</dbReference>
<evidence type="ECO:0000313" key="3">
    <source>
        <dbReference type="EMBL" id="TKA59859.1"/>
    </source>
</evidence>
<feature type="region of interest" description="Disordered" evidence="1">
    <location>
        <begin position="1"/>
        <end position="96"/>
    </location>
</feature>
<dbReference type="InterPro" id="IPR036420">
    <property type="entry name" value="BRCT_dom_sf"/>
</dbReference>
<dbReference type="SUPFAM" id="SSF52113">
    <property type="entry name" value="BRCT domain"/>
    <property type="match status" value="1"/>
</dbReference>
<keyword evidence="4" id="KW-1185">Reference proteome</keyword>
<accession>A0A4V5NEZ2</accession>
<feature type="compositionally biased region" description="Polar residues" evidence="1">
    <location>
        <begin position="117"/>
        <end position="127"/>
    </location>
</feature>
<protein>
    <recommendedName>
        <fullName evidence="2">BRCT domain-containing protein</fullName>
    </recommendedName>
</protein>
<evidence type="ECO:0000313" key="4">
    <source>
        <dbReference type="Proteomes" id="UP000308768"/>
    </source>
</evidence>
<dbReference type="PANTHER" id="PTHR45990:SF1">
    <property type="entry name" value="DNA REPAIR PROTEIN REV1"/>
    <property type="match status" value="1"/>
</dbReference>
<organism evidence="3 4">
    <name type="scientific">Cryomyces minteri</name>
    <dbReference type="NCBI Taxonomy" id="331657"/>
    <lineage>
        <taxon>Eukaryota</taxon>
        <taxon>Fungi</taxon>
        <taxon>Dikarya</taxon>
        <taxon>Ascomycota</taxon>
        <taxon>Pezizomycotina</taxon>
        <taxon>Dothideomycetes</taxon>
        <taxon>Dothideomycetes incertae sedis</taxon>
        <taxon>Cryomyces</taxon>
    </lineage>
</organism>
<gene>
    <name evidence="3" type="ORF">B0A49_11657</name>
</gene>
<dbReference type="GO" id="GO:0070987">
    <property type="term" value="P:error-free translesion synthesis"/>
    <property type="evidence" value="ECO:0007669"/>
    <property type="project" value="TreeGrafter"/>
</dbReference>
<proteinExistence type="predicted"/>
<comment type="caution">
    <text evidence="3">The sequence shown here is derived from an EMBL/GenBank/DDBJ whole genome shotgun (WGS) entry which is preliminary data.</text>
</comment>
<feature type="domain" description="BRCT" evidence="2">
    <location>
        <begin position="160"/>
        <end position="268"/>
    </location>
</feature>
<dbReference type="GO" id="GO:0005634">
    <property type="term" value="C:nucleus"/>
    <property type="evidence" value="ECO:0007669"/>
    <property type="project" value="TreeGrafter"/>
</dbReference>
<dbReference type="PANTHER" id="PTHR45990">
    <property type="entry name" value="DNA REPAIR PROTEIN REV1"/>
    <property type="match status" value="1"/>
</dbReference>
<dbReference type="Pfam" id="PF16589">
    <property type="entry name" value="BRCT_2"/>
    <property type="match status" value="1"/>
</dbReference>
<dbReference type="PROSITE" id="PS50172">
    <property type="entry name" value="BRCT"/>
    <property type="match status" value="1"/>
</dbReference>
<feature type="compositionally biased region" description="Polar residues" evidence="1">
    <location>
        <begin position="17"/>
        <end position="32"/>
    </location>
</feature>
<feature type="compositionally biased region" description="Basic and acidic residues" evidence="1">
    <location>
        <begin position="78"/>
        <end position="88"/>
    </location>
</feature>
<reference evidence="3 4" key="1">
    <citation type="submission" date="2017-03" db="EMBL/GenBank/DDBJ databases">
        <title>Genomes of endolithic fungi from Antarctica.</title>
        <authorList>
            <person name="Coleine C."/>
            <person name="Masonjones S."/>
            <person name="Stajich J.E."/>
        </authorList>
    </citation>
    <scope>NUCLEOTIDE SEQUENCE [LARGE SCALE GENOMIC DNA]</scope>
    <source>
        <strain evidence="3 4">CCFEE 5187</strain>
    </source>
</reference>
<dbReference type="GO" id="GO:0042276">
    <property type="term" value="P:error-prone translesion synthesis"/>
    <property type="evidence" value="ECO:0007669"/>
    <property type="project" value="TreeGrafter"/>
</dbReference>
<feature type="non-terminal residue" evidence="3">
    <location>
        <position position="289"/>
    </location>
</feature>